<evidence type="ECO:0000313" key="1">
    <source>
        <dbReference type="EMBL" id="MVT41219.1"/>
    </source>
</evidence>
<dbReference type="InterPro" id="IPR027417">
    <property type="entry name" value="P-loop_NTPase"/>
</dbReference>
<proteinExistence type="predicted"/>
<dbReference type="EMBL" id="WRXO01000002">
    <property type="protein sequence ID" value="MVT41219.1"/>
    <property type="molecule type" value="Genomic_DNA"/>
</dbReference>
<organism evidence="1 2">
    <name type="scientific">Chitinophaga oryziterrae</name>
    <dbReference type="NCBI Taxonomy" id="1031224"/>
    <lineage>
        <taxon>Bacteria</taxon>
        <taxon>Pseudomonadati</taxon>
        <taxon>Bacteroidota</taxon>
        <taxon>Chitinophagia</taxon>
        <taxon>Chitinophagales</taxon>
        <taxon>Chitinophagaceae</taxon>
        <taxon>Chitinophaga</taxon>
    </lineage>
</organism>
<comment type="caution">
    <text evidence="1">The sequence shown here is derived from an EMBL/GenBank/DDBJ whole genome shotgun (WGS) entry which is preliminary data.</text>
</comment>
<name>A0A6N8JAE7_9BACT</name>
<dbReference type="OrthoDB" id="835620at2"/>
<reference evidence="1 2" key="1">
    <citation type="submission" date="2019-12" db="EMBL/GenBank/DDBJ databases">
        <title>The draft genomic sequence of strain Chitinophaga oryziterrae JCM 16595.</title>
        <authorList>
            <person name="Zhang X."/>
        </authorList>
    </citation>
    <scope>NUCLEOTIDE SEQUENCE [LARGE SCALE GENOMIC DNA]</scope>
    <source>
        <strain evidence="1 2">JCM 16595</strain>
    </source>
</reference>
<gene>
    <name evidence="1" type="ORF">GO495_11550</name>
</gene>
<dbReference type="AlphaFoldDB" id="A0A6N8JAE7"/>
<dbReference type="Proteomes" id="UP000468388">
    <property type="component" value="Unassembled WGS sequence"/>
</dbReference>
<dbReference type="Gene3D" id="3.40.50.300">
    <property type="entry name" value="P-loop containing nucleotide triphosphate hydrolases"/>
    <property type="match status" value="1"/>
</dbReference>
<keyword evidence="2" id="KW-1185">Reference proteome</keyword>
<accession>A0A6N8JAE7</accession>
<sequence>MSDQILSTQRITKTIQTPYDYHEILQLIIAKGKEMFHPDYDIDDIDRAPILKLMTYFLQDENLADHLGIDLYKGLIINGPVGCGKTAIMRIMRALVSPRERFLIRSCREVSLEFMREGYMVISRYSKQCFDIQSGAPRPSCFDDLGQETDVNYFGNSMNVMADILFHRYDLFMEAHMITYLTTNMDGEELEKRYGLRLRSRLRQMCNLIAFSPDSKDKRR</sequence>
<protein>
    <submittedName>
        <fullName evidence="1">ATPase</fullName>
    </submittedName>
</protein>
<evidence type="ECO:0000313" key="2">
    <source>
        <dbReference type="Proteomes" id="UP000468388"/>
    </source>
</evidence>
<dbReference type="SUPFAM" id="SSF52540">
    <property type="entry name" value="P-loop containing nucleoside triphosphate hydrolases"/>
    <property type="match status" value="1"/>
</dbReference>
<dbReference type="RefSeq" id="WP_157299827.1">
    <property type="nucleotide sequence ID" value="NZ_BAAAZB010000007.1"/>
</dbReference>